<reference evidence="2" key="1">
    <citation type="submission" date="2023-07" db="EMBL/GenBank/DDBJ databases">
        <title>draft genome sequence of fig (Ficus carica).</title>
        <authorList>
            <person name="Takahashi T."/>
            <person name="Nishimura K."/>
        </authorList>
    </citation>
    <scope>NUCLEOTIDE SEQUENCE</scope>
</reference>
<protein>
    <submittedName>
        <fullName evidence="2">Uncharacterized protein</fullName>
    </submittedName>
</protein>
<dbReference type="EMBL" id="BTGU01000246">
    <property type="protein sequence ID" value="GMN65568.1"/>
    <property type="molecule type" value="Genomic_DNA"/>
</dbReference>
<feature type="compositionally biased region" description="Polar residues" evidence="1">
    <location>
        <begin position="1"/>
        <end position="10"/>
    </location>
</feature>
<dbReference type="Proteomes" id="UP001187192">
    <property type="component" value="Unassembled WGS sequence"/>
</dbReference>
<evidence type="ECO:0000256" key="1">
    <source>
        <dbReference type="SAM" id="MobiDB-lite"/>
    </source>
</evidence>
<keyword evidence="3" id="KW-1185">Reference proteome</keyword>
<feature type="region of interest" description="Disordered" evidence="1">
    <location>
        <begin position="1"/>
        <end position="37"/>
    </location>
</feature>
<evidence type="ECO:0000313" key="3">
    <source>
        <dbReference type="Proteomes" id="UP001187192"/>
    </source>
</evidence>
<gene>
    <name evidence="2" type="ORF">TIFTF001_034651</name>
</gene>
<accession>A0AA88J5E9</accession>
<comment type="caution">
    <text evidence="2">The sequence shown here is derived from an EMBL/GenBank/DDBJ whole genome shotgun (WGS) entry which is preliminary data.</text>
</comment>
<name>A0AA88J5E9_FICCA</name>
<evidence type="ECO:0000313" key="2">
    <source>
        <dbReference type="EMBL" id="GMN65568.1"/>
    </source>
</evidence>
<proteinExistence type="predicted"/>
<sequence length="79" mass="9179">MGMRSTTLLVSYSDRSQQERSSPSPNRRRSRMAPSLSPTLRRVVADEVEYLERAPERFVVVGVRHTVKRFISCRELLRS</sequence>
<organism evidence="2 3">
    <name type="scientific">Ficus carica</name>
    <name type="common">Common fig</name>
    <dbReference type="NCBI Taxonomy" id="3494"/>
    <lineage>
        <taxon>Eukaryota</taxon>
        <taxon>Viridiplantae</taxon>
        <taxon>Streptophyta</taxon>
        <taxon>Embryophyta</taxon>
        <taxon>Tracheophyta</taxon>
        <taxon>Spermatophyta</taxon>
        <taxon>Magnoliopsida</taxon>
        <taxon>eudicotyledons</taxon>
        <taxon>Gunneridae</taxon>
        <taxon>Pentapetalae</taxon>
        <taxon>rosids</taxon>
        <taxon>fabids</taxon>
        <taxon>Rosales</taxon>
        <taxon>Moraceae</taxon>
        <taxon>Ficeae</taxon>
        <taxon>Ficus</taxon>
    </lineage>
</organism>
<feature type="compositionally biased region" description="Low complexity" evidence="1">
    <location>
        <begin position="13"/>
        <end position="25"/>
    </location>
</feature>
<dbReference type="AlphaFoldDB" id="A0AA88J5E9"/>